<dbReference type="AlphaFoldDB" id="A0AAV4ID08"/>
<feature type="region of interest" description="Disordered" evidence="1">
    <location>
        <begin position="1"/>
        <end position="41"/>
    </location>
</feature>
<dbReference type="Proteomes" id="UP000762676">
    <property type="component" value="Unassembled WGS sequence"/>
</dbReference>
<keyword evidence="3" id="KW-1185">Reference proteome</keyword>
<evidence type="ECO:0000313" key="2">
    <source>
        <dbReference type="EMBL" id="GFS08132.1"/>
    </source>
</evidence>
<evidence type="ECO:0000256" key="1">
    <source>
        <dbReference type="SAM" id="MobiDB-lite"/>
    </source>
</evidence>
<reference evidence="2 3" key="1">
    <citation type="journal article" date="2021" name="Elife">
        <title>Chloroplast acquisition without the gene transfer in kleptoplastic sea slugs, Plakobranchus ocellatus.</title>
        <authorList>
            <person name="Maeda T."/>
            <person name="Takahashi S."/>
            <person name="Yoshida T."/>
            <person name="Shimamura S."/>
            <person name="Takaki Y."/>
            <person name="Nagai Y."/>
            <person name="Toyoda A."/>
            <person name="Suzuki Y."/>
            <person name="Arimoto A."/>
            <person name="Ishii H."/>
            <person name="Satoh N."/>
            <person name="Nishiyama T."/>
            <person name="Hasebe M."/>
            <person name="Maruyama T."/>
            <person name="Minagawa J."/>
            <person name="Obokata J."/>
            <person name="Shigenobu S."/>
        </authorList>
    </citation>
    <scope>NUCLEOTIDE SEQUENCE [LARGE SCALE GENOMIC DNA]</scope>
</reference>
<comment type="caution">
    <text evidence="2">The sequence shown here is derived from an EMBL/GenBank/DDBJ whole genome shotgun (WGS) entry which is preliminary data.</text>
</comment>
<organism evidence="2 3">
    <name type="scientific">Elysia marginata</name>
    <dbReference type="NCBI Taxonomy" id="1093978"/>
    <lineage>
        <taxon>Eukaryota</taxon>
        <taxon>Metazoa</taxon>
        <taxon>Spiralia</taxon>
        <taxon>Lophotrochozoa</taxon>
        <taxon>Mollusca</taxon>
        <taxon>Gastropoda</taxon>
        <taxon>Heterobranchia</taxon>
        <taxon>Euthyneura</taxon>
        <taxon>Panpulmonata</taxon>
        <taxon>Sacoglossa</taxon>
        <taxon>Placobranchoidea</taxon>
        <taxon>Plakobranchidae</taxon>
        <taxon>Elysia</taxon>
    </lineage>
</organism>
<gene>
    <name evidence="2" type="ORF">ElyMa_003008000</name>
</gene>
<accession>A0AAV4ID08</accession>
<proteinExistence type="predicted"/>
<feature type="compositionally biased region" description="Polar residues" evidence="1">
    <location>
        <begin position="1"/>
        <end position="25"/>
    </location>
</feature>
<sequence length="99" mass="11246">MRASAGRQQTRASTGQRQGELTSAHQLREMEQITTDTELTDRSMYRERSIYDVNVVSGWSNQSPWSHCPRHGGHRPATLSCCTGQLWWSTRKKSSLTPP</sequence>
<name>A0AAV4ID08_9GAST</name>
<dbReference type="EMBL" id="BMAT01006189">
    <property type="protein sequence ID" value="GFS08132.1"/>
    <property type="molecule type" value="Genomic_DNA"/>
</dbReference>
<protein>
    <submittedName>
        <fullName evidence="2">Uncharacterized protein</fullName>
    </submittedName>
</protein>
<evidence type="ECO:0000313" key="3">
    <source>
        <dbReference type="Proteomes" id="UP000762676"/>
    </source>
</evidence>